<keyword evidence="4" id="KW-0813">Transport</keyword>
<evidence type="ECO:0000256" key="3">
    <source>
        <dbReference type="ARBA" id="ARBA00022692"/>
    </source>
</evidence>
<keyword evidence="8" id="KW-1185">Reference proteome</keyword>
<evidence type="ECO:0000256" key="4">
    <source>
        <dbReference type="ARBA" id="ARBA00022847"/>
    </source>
</evidence>
<evidence type="ECO:0000256" key="6">
    <source>
        <dbReference type="ARBA" id="ARBA00023136"/>
    </source>
</evidence>
<reference evidence="9" key="1">
    <citation type="submission" date="2022-11" db="UniProtKB">
        <authorList>
            <consortium name="WormBaseParasite"/>
        </authorList>
    </citation>
    <scope>IDENTIFICATION</scope>
</reference>
<name>A0A914XS74_9BILA</name>
<comment type="similarity">
    <text evidence="2">Belongs to the bile acid:sodium symporter (BASS) (TC 2.A.28) family.</text>
</comment>
<dbReference type="Proteomes" id="UP000887577">
    <property type="component" value="Unplaced"/>
</dbReference>
<dbReference type="WBParaSite" id="PSU_v2.g10127.t1">
    <property type="protein sequence ID" value="PSU_v2.g10127.t1"/>
    <property type="gene ID" value="PSU_v2.g10127"/>
</dbReference>
<dbReference type="InterPro" id="IPR002657">
    <property type="entry name" value="BilAc:Na_symport/Acr3"/>
</dbReference>
<evidence type="ECO:0000313" key="9">
    <source>
        <dbReference type="WBParaSite" id="PSU_v2.g10127.t1"/>
    </source>
</evidence>
<feature type="transmembrane region" description="Helical" evidence="7">
    <location>
        <begin position="61"/>
        <end position="79"/>
    </location>
</feature>
<comment type="subcellular location">
    <subcellularLocation>
        <location evidence="1">Membrane</location>
        <topology evidence="1">Multi-pass membrane protein</topology>
    </subcellularLocation>
</comment>
<keyword evidence="3 7" id="KW-0812">Transmembrane</keyword>
<dbReference type="GO" id="GO:0016020">
    <property type="term" value="C:membrane"/>
    <property type="evidence" value="ECO:0007669"/>
    <property type="project" value="UniProtKB-SubCell"/>
</dbReference>
<proteinExistence type="inferred from homology"/>
<keyword evidence="4" id="KW-0769">Symport</keyword>
<keyword evidence="6 7" id="KW-0472">Membrane</keyword>
<sequence>MNDTVIFEHQLRILRSDYEHMLAKAFTILTAVFVFFVTFLMGTQLSISYIWEIMKRPVGPLTGFFCQFTIMPLIAYALAKTILPADDKALQFSLFAAGCSPGGGKSSFWTIIFNGNLDLSVSMTLTQTIGAMGKTR</sequence>
<dbReference type="InterPro" id="IPR004710">
    <property type="entry name" value="Bilac:Na_transpt"/>
</dbReference>
<dbReference type="PANTHER" id="PTHR10361:SF28">
    <property type="entry name" value="P3 PROTEIN-RELATED"/>
    <property type="match status" value="1"/>
</dbReference>
<feature type="transmembrane region" description="Helical" evidence="7">
    <location>
        <begin position="21"/>
        <end position="41"/>
    </location>
</feature>
<evidence type="ECO:0000313" key="8">
    <source>
        <dbReference type="Proteomes" id="UP000887577"/>
    </source>
</evidence>
<dbReference type="InterPro" id="IPR038770">
    <property type="entry name" value="Na+/solute_symporter_sf"/>
</dbReference>
<evidence type="ECO:0000256" key="5">
    <source>
        <dbReference type="ARBA" id="ARBA00022989"/>
    </source>
</evidence>
<dbReference type="Gene3D" id="1.20.1530.20">
    <property type="match status" value="1"/>
</dbReference>
<keyword evidence="5 7" id="KW-1133">Transmembrane helix</keyword>
<evidence type="ECO:0000256" key="2">
    <source>
        <dbReference type="ARBA" id="ARBA00006528"/>
    </source>
</evidence>
<organism evidence="8 9">
    <name type="scientific">Panagrolaimus superbus</name>
    <dbReference type="NCBI Taxonomy" id="310955"/>
    <lineage>
        <taxon>Eukaryota</taxon>
        <taxon>Metazoa</taxon>
        <taxon>Ecdysozoa</taxon>
        <taxon>Nematoda</taxon>
        <taxon>Chromadorea</taxon>
        <taxon>Rhabditida</taxon>
        <taxon>Tylenchina</taxon>
        <taxon>Panagrolaimomorpha</taxon>
        <taxon>Panagrolaimoidea</taxon>
        <taxon>Panagrolaimidae</taxon>
        <taxon>Panagrolaimus</taxon>
    </lineage>
</organism>
<dbReference type="GO" id="GO:0015293">
    <property type="term" value="F:symporter activity"/>
    <property type="evidence" value="ECO:0007669"/>
    <property type="project" value="UniProtKB-KW"/>
</dbReference>
<accession>A0A914XS74</accession>
<dbReference type="AlphaFoldDB" id="A0A914XS74"/>
<protein>
    <submittedName>
        <fullName evidence="9">Uncharacterized protein</fullName>
    </submittedName>
</protein>
<evidence type="ECO:0000256" key="1">
    <source>
        <dbReference type="ARBA" id="ARBA00004141"/>
    </source>
</evidence>
<evidence type="ECO:0000256" key="7">
    <source>
        <dbReference type="SAM" id="Phobius"/>
    </source>
</evidence>
<dbReference type="Pfam" id="PF01758">
    <property type="entry name" value="SBF"/>
    <property type="match status" value="1"/>
</dbReference>
<dbReference type="PANTHER" id="PTHR10361">
    <property type="entry name" value="SODIUM-BILE ACID COTRANSPORTER"/>
    <property type="match status" value="1"/>
</dbReference>